<organism evidence="1 2">
    <name type="scientific">Aminobacter aminovorans</name>
    <name type="common">Chelatobacter heintzii</name>
    <dbReference type="NCBI Taxonomy" id="83263"/>
    <lineage>
        <taxon>Bacteria</taxon>
        <taxon>Pseudomonadati</taxon>
        <taxon>Pseudomonadota</taxon>
        <taxon>Alphaproteobacteria</taxon>
        <taxon>Hyphomicrobiales</taxon>
        <taxon>Phyllobacteriaceae</taxon>
        <taxon>Aminobacter</taxon>
    </lineage>
</organism>
<evidence type="ECO:0000313" key="2">
    <source>
        <dbReference type="Proteomes" id="UP000254701"/>
    </source>
</evidence>
<sequence length="146" mass="14553">MIGKAGEEGDGHGIVTAEQDRHGAKRQDLARLGFDAGAVGRIVVHDGRDVAGVDAADRLAVEQRAAEVEIPVADECGVVLAGGADGIGGKRIAAAVLAAIGGAVAGAVNNHARVPAISEAIGKAEEAERCGHVGLVSTAWGRYGCG</sequence>
<name>A0A380WJ32_AMIAI</name>
<protein>
    <submittedName>
        <fullName evidence="1">Uncharacterized protein</fullName>
    </submittedName>
</protein>
<evidence type="ECO:0000313" key="1">
    <source>
        <dbReference type="EMBL" id="SUU88911.1"/>
    </source>
</evidence>
<reference evidence="1 2" key="1">
    <citation type="submission" date="2018-06" db="EMBL/GenBank/DDBJ databases">
        <authorList>
            <consortium name="Pathogen Informatics"/>
            <person name="Doyle S."/>
        </authorList>
    </citation>
    <scope>NUCLEOTIDE SEQUENCE [LARGE SCALE GENOMIC DNA]</scope>
    <source>
        <strain evidence="1 2">NCTC10684</strain>
    </source>
</reference>
<dbReference type="EMBL" id="UFSM01000001">
    <property type="protein sequence ID" value="SUU88911.1"/>
    <property type="molecule type" value="Genomic_DNA"/>
</dbReference>
<accession>A0A380WJ32</accession>
<dbReference type="AlphaFoldDB" id="A0A380WJ32"/>
<proteinExistence type="predicted"/>
<dbReference type="Proteomes" id="UP000254701">
    <property type="component" value="Unassembled WGS sequence"/>
</dbReference>
<gene>
    <name evidence="1" type="ORF">NCTC10684_02143</name>
</gene>